<dbReference type="eggNOG" id="COG1433">
    <property type="taxonomic scope" value="Bacteria"/>
</dbReference>
<accession>D3RNP5</accession>
<sequence length="142" mass="15049">MRIAVTSQNFRTITGHAGKTRRFLILEADGQGEPVEVERLDLPAGLSLHDHHGDDHPLFTLGLDAILTQSAGQGFRTRLARHGIAVHATSATDPMSAAADLAAGRTLATPAPHDDDHAHGHGHGHASSTERAQVRLQVGSLK</sequence>
<reference evidence="4 5" key="1">
    <citation type="journal article" date="2011" name="Stand. Genomic Sci.">
        <title>Complete genome sequence of Allochromatium vinosum DSM 180(T).</title>
        <authorList>
            <person name="Weissgerber T."/>
            <person name="Zigann R."/>
            <person name="Bruce D."/>
            <person name="Chang Y.J."/>
            <person name="Detter J.C."/>
            <person name="Han C."/>
            <person name="Hauser L."/>
            <person name="Jeffries C.D."/>
            <person name="Land M."/>
            <person name="Munk A.C."/>
            <person name="Tapia R."/>
            <person name="Dahl C."/>
        </authorList>
    </citation>
    <scope>NUCLEOTIDE SEQUENCE [LARGE SCALE GENOMIC DNA]</scope>
    <source>
        <strain evidence="5">ATCC 17899 / DSM 180 / NBRC 103801 / NCIMB 10441 / D</strain>
    </source>
</reference>
<evidence type="ECO:0000259" key="3">
    <source>
        <dbReference type="Pfam" id="PF02579"/>
    </source>
</evidence>
<evidence type="ECO:0000313" key="5">
    <source>
        <dbReference type="Proteomes" id="UP000001441"/>
    </source>
</evidence>
<keyword evidence="1" id="KW-0535">Nitrogen fixation</keyword>
<gene>
    <name evidence="4" type="ordered locus">Alvin_2498</name>
</gene>
<name>D3RNP5_ALLVD</name>
<protein>
    <submittedName>
        <fullName evidence="4">Nitrogen fixation-related protein</fullName>
    </submittedName>
</protein>
<organism evidence="4 5">
    <name type="scientific">Allochromatium vinosum (strain ATCC 17899 / DSM 180 / NBRC 103801 / NCIMB 10441 / D)</name>
    <name type="common">Chromatium vinosum</name>
    <dbReference type="NCBI Taxonomy" id="572477"/>
    <lineage>
        <taxon>Bacteria</taxon>
        <taxon>Pseudomonadati</taxon>
        <taxon>Pseudomonadota</taxon>
        <taxon>Gammaproteobacteria</taxon>
        <taxon>Chromatiales</taxon>
        <taxon>Chromatiaceae</taxon>
        <taxon>Allochromatium</taxon>
    </lineage>
</organism>
<dbReference type="HOGENOM" id="CLU_104194_4_1_6"/>
<feature type="domain" description="Dinitrogenase iron-molybdenum cofactor biosynthesis" evidence="3">
    <location>
        <begin position="12"/>
        <end position="98"/>
    </location>
</feature>
<dbReference type="KEGG" id="alv:Alvin_2498"/>
<dbReference type="AlphaFoldDB" id="D3RNP5"/>
<evidence type="ECO:0000313" key="4">
    <source>
        <dbReference type="EMBL" id="ADC63410.1"/>
    </source>
</evidence>
<evidence type="ECO:0000256" key="2">
    <source>
        <dbReference type="SAM" id="MobiDB-lite"/>
    </source>
</evidence>
<dbReference type="InterPro" id="IPR003731">
    <property type="entry name" value="Di-Nase_FeMo-co_biosynth"/>
</dbReference>
<dbReference type="RefSeq" id="WP_012971680.1">
    <property type="nucleotide sequence ID" value="NC_013851.1"/>
</dbReference>
<evidence type="ECO:0000256" key="1">
    <source>
        <dbReference type="ARBA" id="ARBA00023231"/>
    </source>
</evidence>
<dbReference type="Gene3D" id="3.30.420.130">
    <property type="entry name" value="Dinitrogenase iron-molybdenum cofactor biosynthesis domain"/>
    <property type="match status" value="1"/>
</dbReference>
<dbReference type="Proteomes" id="UP000001441">
    <property type="component" value="Chromosome"/>
</dbReference>
<dbReference type="SUPFAM" id="SSF53146">
    <property type="entry name" value="Nitrogenase accessory factor-like"/>
    <property type="match status" value="1"/>
</dbReference>
<dbReference type="OrthoDB" id="9797941at2"/>
<feature type="region of interest" description="Disordered" evidence="2">
    <location>
        <begin position="103"/>
        <end position="130"/>
    </location>
</feature>
<dbReference type="InterPro" id="IPR036105">
    <property type="entry name" value="DiNase_FeMo-co_biosyn_sf"/>
</dbReference>
<dbReference type="Pfam" id="PF02579">
    <property type="entry name" value="Nitro_FeMo-Co"/>
    <property type="match status" value="1"/>
</dbReference>
<dbReference type="STRING" id="572477.Alvin_2498"/>
<proteinExistence type="predicted"/>
<keyword evidence="5" id="KW-1185">Reference proteome</keyword>
<dbReference type="EMBL" id="CP001896">
    <property type="protein sequence ID" value="ADC63410.1"/>
    <property type="molecule type" value="Genomic_DNA"/>
</dbReference>